<comment type="caution">
    <text evidence="2">The sequence shown here is derived from an EMBL/GenBank/DDBJ whole genome shotgun (WGS) entry which is preliminary data.</text>
</comment>
<name>A0A232FDC1_9HYME</name>
<keyword evidence="3" id="KW-1185">Reference proteome</keyword>
<evidence type="ECO:0000256" key="1">
    <source>
        <dbReference type="SAM" id="SignalP"/>
    </source>
</evidence>
<keyword evidence="1" id="KW-0732">Signal</keyword>
<gene>
    <name evidence="2" type="ORF">TSAR_003280</name>
</gene>
<evidence type="ECO:0008006" key="4">
    <source>
        <dbReference type="Google" id="ProtNLM"/>
    </source>
</evidence>
<dbReference type="Proteomes" id="UP000215335">
    <property type="component" value="Unassembled WGS sequence"/>
</dbReference>
<proteinExistence type="predicted"/>
<dbReference type="EMBL" id="NNAY01000384">
    <property type="protein sequence ID" value="OXU28761.1"/>
    <property type="molecule type" value="Genomic_DNA"/>
</dbReference>
<evidence type="ECO:0000313" key="2">
    <source>
        <dbReference type="EMBL" id="OXU28761.1"/>
    </source>
</evidence>
<feature type="signal peptide" evidence="1">
    <location>
        <begin position="1"/>
        <end position="16"/>
    </location>
</feature>
<feature type="chain" id="PRO_5013031391" description="Secreted protein" evidence="1">
    <location>
        <begin position="17"/>
        <end position="128"/>
    </location>
</feature>
<reference evidence="2 3" key="1">
    <citation type="journal article" date="2017" name="Curr. Biol.">
        <title>The Evolution of Venom by Co-option of Single-Copy Genes.</title>
        <authorList>
            <person name="Martinson E.O."/>
            <person name="Mrinalini"/>
            <person name="Kelkar Y.D."/>
            <person name="Chang C.H."/>
            <person name="Werren J.H."/>
        </authorList>
    </citation>
    <scope>NUCLEOTIDE SEQUENCE [LARGE SCALE GENOMIC DNA]</scope>
    <source>
        <strain evidence="2 3">Alberta</strain>
        <tissue evidence="2">Whole body</tissue>
    </source>
</reference>
<protein>
    <recommendedName>
        <fullName evidence="4">Secreted protein</fullName>
    </recommendedName>
</protein>
<dbReference type="AlphaFoldDB" id="A0A232FDC1"/>
<accession>A0A232FDC1</accession>
<evidence type="ECO:0000313" key="3">
    <source>
        <dbReference type="Proteomes" id="UP000215335"/>
    </source>
</evidence>
<sequence length="128" mass="14418">MFRCWMNRWSLQQLFAVAVEKILRVTTRPLCCRWDRRDTTSQALPVARHSTCVALNARVGKFFEKNFAFAAVAATTSLRLVATWRELFLPTTQSAGAAVCIFSTLRCAILCKCESRGASAQDVETEEH</sequence>
<organism evidence="2 3">
    <name type="scientific">Trichomalopsis sarcophagae</name>
    <dbReference type="NCBI Taxonomy" id="543379"/>
    <lineage>
        <taxon>Eukaryota</taxon>
        <taxon>Metazoa</taxon>
        <taxon>Ecdysozoa</taxon>
        <taxon>Arthropoda</taxon>
        <taxon>Hexapoda</taxon>
        <taxon>Insecta</taxon>
        <taxon>Pterygota</taxon>
        <taxon>Neoptera</taxon>
        <taxon>Endopterygota</taxon>
        <taxon>Hymenoptera</taxon>
        <taxon>Apocrita</taxon>
        <taxon>Proctotrupomorpha</taxon>
        <taxon>Chalcidoidea</taxon>
        <taxon>Pteromalidae</taxon>
        <taxon>Pteromalinae</taxon>
        <taxon>Trichomalopsis</taxon>
    </lineage>
</organism>